<name>A0A2K9PQJ8_9FLAO</name>
<evidence type="ECO:0000313" key="2">
    <source>
        <dbReference type="Proteomes" id="UP000235826"/>
    </source>
</evidence>
<dbReference type="AlphaFoldDB" id="A0A2K9PQJ8"/>
<accession>A0A2K9PQJ8</accession>
<organism evidence="1 2">
    <name type="scientific">Flavivirga eckloniae</name>
    <dbReference type="NCBI Taxonomy" id="1803846"/>
    <lineage>
        <taxon>Bacteria</taxon>
        <taxon>Pseudomonadati</taxon>
        <taxon>Bacteroidota</taxon>
        <taxon>Flavobacteriia</taxon>
        <taxon>Flavobacteriales</taxon>
        <taxon>Flavobacteriaceae</taxon>
        <taxon>Flavivirga</taxon>
    </lineage>
</organism>
<evidence type="ECO:0008006" key="3">
    <source>
        <dbReference type="Google" id="ProtNLM"/>
    </source>
</evidence>
<dbReference type="KEGG" id="fek:C1H87_11740"/>
<gene>
    <name evidence="1" type="ORF">C1H87_11740</name>
</gene>
<protein>
    <recommendedName>
        <fullName evidence="3">SGNH/GDSL hydrolase family protein</fullName>
    </recommendedName>
</protein>
<dbReference type="RefSeq" id="WP_102755997.1">
    <property type="nucleotide sequence ID" value="NZ_CP025791.1"/>
</dbReference>
<dbReference type="EMBL" id="CP025791">
    <property type="protein sequence ID" value="AUP79342.1"/>
    <property type="molecule type" value="Genomic_DNA"/>
</dbReference>
<sequence>MNKFIIKSLIFSSITLIIFLWICLKADGYSDPFYIRFTTPKQNSLILGTSRAAQGLQPKVFNATLNENISNYSFTMAHSPFGPTYLNSIKKKVNSHAKNGTFIVTVDPWSLSSFTKTPNDSSSFRELKLELENTPIVNMNPNVVYLLNNWNKNYYNLIWHKKSKMFLHKDGWLEVNISLDSIDILNIENKEKMYRESMLPIAQFSKTRFNYLKQTITFLKKHGEVYLVRLPIHPKIMQIENELMPNFDNDIKEVVSLTRGYLDLTNRNSDFNYTDGNHLHKTSGKIVSEIVASWINKLKTQ</sequence>
<keyword evidence="2" id="KW-1185">Reference proteome</keyword>
<proteinExistence type="predicted"/>
<dbReference type="Proteomes" id="UP000235826">
    <property type="component" value="Chromosome"/>
</dbReference>
<reference evidence="1 2" key="1">
    <citation type="submission" date="2018-01" db="EMBL/GenBank/DDBJ databases">
        <title>Complete genome sequence of Flavivirga eckloniae ECD14 isolated from seaweed Ecklonia cava.</title>
        <authorList>
            <person name="Lee J.H."/>
            <person name="Baik K.S."/>
            <person name="Seong C.N."/>
        </authorList>
    </citation>
    <scope>NUCLEOTIDE SEQUENCE [LARGE SCALE GENOMIC DNA]</scope>
    <source>
        <strain evidence="1 2">ECD14</strain>
    </source>
</reference>
<evidence type="ECO:0000313" key="1">
    <source>
        <dbReference type="EMBL" id="AUP79342.1"/>
    </source>
</evidence>
<dbReference type="OrthoDB" id="1433719at2"/>